<keyword evidence="2" id="KW-1185">Reference proteome</keyword>
<protein>
    <submittedName>
        <fullName evidence="1">Unnamed protein product</fullName>
    </submittedName>
</protein>
<gene>
    <name evidence="1" type="ORF">Amon02_001038100</name>
</gene>
<comment type="caution">
    <text evidence="1">The sequence shown here is derived from an EMBL/GenBank/DDBJ whole genome shotgun (WGS) entry which is preliminary data.</text>
</comment>
<sequence>MLSSASEAQNTMKALAALDLEDSEMDEYEKARYQEAMTGKFISVAWHSSKFEIERTVNAVCSKVLQDKSVPIAERRLRAQALVIMGTLFKNARRDPDDENDIQMFEKLMEDSKTMRSRDIRRAALLKQQHQQQAAVAAPAEGGATDSSAGAASTSPNVATDGTAHPSGATPSTETKHKKGVFNRFGL</sequence>
<organism evidence="1 2">
    <name type="scientific">Ambrosiozyma monospora</name>
    <name type="common">Yeast</name>
    <name type="synonym">Endomycopsis monosporus</name>
    <dbReference type="NCBI Taxonomy" id="43982"/>
    <lineage>
        <taxon>Eukaryota</taxon>
        <taxon>Fungi</taxon>
        <taxon>Dikarya</taxon>
        <taxon>Ascomycota</taxon>
        <taxon>Saccharomycotina</taxon>
        <taxon>Pichiomycetes</taxon>
        <taxon>Pichiales</taxon>
        <taxon>Pichiaceae</taxon>
        <taxon>Ambrosiozyma</taxon>
    </lineage>
</organism>
<reference evidence="1" key="1">
    <citation type="submission" date="2023-04" db="EMBL/GenBank/DDBJ databases">
        <title>Ambrosiozyma monospora NBRC 10751.</title>
        <authorList>
            <person name="Ichikawa N."/>
            <person name="Sato H."/>
            <person name="Tonouchi N."/>
        </authorList>
    </citation>
    <scope>NUCLEOTIDE SEQUENCE</scope>
    <source>
        <strain evidence="1">NBRC 10751</strain>
    </source>
</reference>
<name>A0ACB5U125_AMBMO</name>
<evidence type="ECO:0000313" key="1">
    <source>
        <dbReference type="EMBL" id="GME97993.1"/>
    </source>
</evidence>
<evidence type="ECO:0000313" key="2">
    <source>
        <dbReference type="Proteomes" id="UP001165064"/>
    </source>
</evidence>
<accession>A0ACB5U125</accession>
<dbReference type="EMBL" id="BSXS01010334">
    <property type="protein sequence ID" value="GME97993.1"/>
    <property type="molecule type" value="Genomic_DNA"/>
</dbReference>
<dbReference type="Proteomes" id="UP001165064">
    <property type="component" value="Unassembled WGS sequence"/>
</dbReference>
<proteinExistence type="predicted"/>